<protein>
    <recommendedName>
        <fullName evidence="12">UDP-N-acetylglucosamine 1-carboxyvinyltransferase</fullName>
        <ecNumber evidence="12">2.5.1.7</ecNumber>
    </recommendedName>
    <alternativeName>
        <fullName evidence="12">Enoylpyruvate transferase</fullName>
    </alternativeName>
    <alternativeName>
        <fullName evidence="12">UDP-N-acetylglucosamine enolpyruvyl transferase</fullName>
        <shortName evidence="12">EPT</shortName>
    </alternativeName>
</protein>
<dbReference type="NCBIfam" id="NF006873">
    <property type="entry name" value="PRK09369.1"/>
    <property type="match status" value="1"/>
</dbReference>
<feature type="active site" description="Proton donor" evidence="12">
    <location>
        <position position="125"/>
    </location>
</feature>
<gene>
    <name evidence="12 14" type="primary">murA</name>
    <name evidence="14" type="ORF">ACFFFP_08375</name>
</gene>
<comment type="catalytic activity">
    <reaction evidence="11 12">
        <text>phosphoenolpyruvate + UDP-N-acetyl-alpha-D-glucosamine = UDP-N-acetyl-3-O-(1-carboxyvinyl)-alpha-D-glucosamine + phosphate</text>
        <dbReference type="Rhea" id="RHEA:18681"/>
        <dbReference type="ChEBI" id="CHEBI:43474"/>
        <dbReference type="ChEBI" id="CHEBI:57705"/>
        <dbReference type="ChEBI" id="CHEBI:58702"/>
        <dbReference type="ChEBI" id="CHEBI:68483"/>
        <dbReference type="EC" id="2.5.1.7"/>
    </reaction>
</comment>
<evidence type="ECO:0000256" key="6">
    <source>
        <dbReference type="ARBA" id="ARBA00022960"/>
    </source>
</evidence>
<keyword evidence="8 12" id="KW-0131">Cell cycle</keyword>
<comment type="function">
    <text evidence="12">Cell wall formation. Adds enolpyruvyl to UDP-N-acetylglucosamine.</text>
</comment>
<dbReference type="GO" id="GO:0008760">
    <property type="term" value="F:UDP-N-acetylglucosamine 1-carboxyvinyltransferase activity"/>
    <property type="evidence" value="ECO:0007669"/>
    <property type="project" value="UniProtKB-EC"/>
</dbReference>
<comment type="caution">
    <text evidence="12">Lacks conserved residue(s) required for the propagation of feature annotation.</text>
</comment>
<reference evidence="14 15" key="1">
    <citation type="submission" date="2024-09" db="EMBL/GenBank/DDBJ databases">
        <authorList>
            <person name="Sun Q."/>
            <person name="Mori K."/>
        </authorList>
    </citation>
    <scope>NUCLEOTIDE SEQUENCE [LARGE SCALE GENOMIC DNA]</scope>
    <source>
        <strain evidence="14 15">NCAIM B.02340</strain>
    </source>
</reference>
<sequence length="430" mass="46429">MMHTEAGRTSKILRIEGGVPLSGELRVYPAKNAALPILAASLLTAEPVTLLEVPRLRDVEVMLELLAHLGTRYQWEGRTLHLHTPEIVNTHAPYELVGQMRASFIVWGALLARVGEGRISLPGGCAFGVRPVDQHVKALRALGAEVVEEEGGTFYARRTKPLSGRVVFDLPTVGGTEQALLAVALGGEATLVQAAVEPEVEDLGRFLSLLGVEIRGLGSPILHVRGVRRLGGGAYRIIPDRIEAGTYLLAAAATRGSITLREVRPDHLDALLDKLHQAGHRLEVGPDWIRLTATRDPEPFHVEAREYPGFPTDLQPIATAYLATVPGQSAVTDRVYPDRFTHVGELARMGAELYLKDRTLLIHGRPLHGAQVKALDIRAGGALVVAALGAEGITEIEGVYFLERGYEDLEERLASLGARVGVAEVQLAAD</sequence>
<dbReference type="InterPro" id="IPR001986">
    <property type="entry name" value="Enolpyruvate_Tfrase_dom"/>
</dbReference>
<feature type="binding site" evidence="12">
    <location>
        <position position="335"/>
    </location>
    <ligand>
        <name>UDP-N-acetyl-alpha-D-glucosamine</name>
        <dbReference type="ChEBI" id="CHEBI:57705"/>
    </ligand>
</feature>
<feature type="binding site" evidence="12">
    <location>
        <position position="313"/>
    </location>
    <ligand>
        <name>UDP-N-acetyl-alpha-D-glucosamine</name>
        <dbReference type="ChEBI" id="CHEBI:57705"/>
    </ligand>
</feature>
<proteinExistence type="inferred from homology"/>
<evidence type="ECO:0000256" key="2">
    <source>
        <dbReference type="ARBA" id="ARBA00004752"/>
    </source>
</evidence>
<feature type="modified residue" description="2-(S-cysteinyl)pyruvic acid O-phosphothioketal" evidence="12">
    <location>
        <position position="125"/>
    </location>
</feature>
<keyword evidence="15" id="KW-1185">Reference proteome</keyword>
<dbReference type="InterPro" id="IPR036968">
    <property type="entry name" value="Enolpyruvate_Tfrase_sf"/>
</dbReference>
<dbReference type="EMBL" id="JBHLTW010000036">
    <property type="protein sequence ID" value="MFC0596175.1"/>
    <property type="molecule type" value="Genomic_DNA"/>
</dbReference>
<comment type="similarity">
    <text evidence="10 12">Belongs to the EPSP synthase family. MurA subfamily.</text>
</comment>
<dbReference type="InterPro" id="IPR050068">
    <property type="entry name" value="MurA_subfamily"/>
</dbReference>
<dbReference type="Pfam" id="PF00275">
    <property type="entry name" value="EPSP_synthase"/>
    <property type="match status" value="1"/>
</dbReference>
<feature type="binding site" evidence="12">
    <location>
        <begin position="130"/>
        <end position="134"/>
    </location>
    <ligand>
        <name>UDP-N-acetyl-alpha-D-glucosamine</name>
        <dbReference type="ChEBI" id="CHEBI:57705"/>
    </ligand>
</feature>
<keyword evidence="12" id="KW-0670">Pyruvate</keyword>
<feature type="binding site" evidence="12">
    <location>
        <position position="101"/>
    </location>
    <ligand>
        <name>UDP-N-acetyl-alpha-D-glucosamine</name>
        <dbReference type="ChEBI" id="CHEBI:57705"/>
    </ligand>
</feature>
<keyword evidence="3 12" id="KW-0963">Cytoplasm</keyword>
<feature type="binding site" evidence="12">
    <location>
        <begin position="31"/>
        <end position="32"/>
    </location>
    <ligand>
        <name>phosphoenolpyruvate</name>
        <dbReference type="ChEBI" id="CHEBI:58702"/>
    </ligand>
</feature>
<evidence type="ECO:0000256" key="12">
    <source>
        <dbReference type="HAMAP-Rule" id="MF_00111"/>
    </source>
</evidence>
<evidence type="ECO:0000259" key="13">
    <source>
        <dbReference type="Pfam" id="PF00275"/>
    </source>
</evidence>
<evidence type="ECO:0000313" key="14">
    <source>
        <dbReference type="EMBL" id="MFC0596175.1"/>
    </source>
</evidence>
<evidence type="ECO:0000256" key="3">
    <source>
        <dbReference type="ARBA" id="ARBA00022490"/>
    </source>
</evidence>
<evidence type="ECO:0000256" key="11">
    <source>
        <dbReference type="ARBA" id="ARBA00047527"/>
    </source>
</evidence>
<dbReference type="InterPro" id="IPR013792">
    <property type="entry name" value="RNA3'P_cycl/enolpyr_Trfase_a/b"/>
</dbReference>
<evidence type="ECO:0000256" key="4">
    <source>
        <dbReference type="ARBA" id="ARBA00022618"/>
    </source>
</evidence>
<dbReference type="CDD" id="cd01555">
    <property type="entry name" value="UdpNAET"/>
    <property type="match status" value="1"/>
</dbReference>
<keyword evidence="6 12" id="KW-0133">Cell shape</keyword>
<evidence type="ECO:0000256" key="5">
    <source>
        <dbReference type="ARBA" id="ARBA00022679"/>
    </source>
</evidence>
<feature type="domain" description="Enolpyruvate transferase" evidence="13">
    <location>
        <begin position="16"/>
        <end position="413"/>
    </location>
</feature>
<keyword evidence="4 12" id="KW-0132">Cell division</keyword>
<dbReference type="NCBIfam" id="TIGR01072">
    <property type="entry name" value="murA"/>
    <property type="match status" value="1"/>
</dbReference>
<comment type="subcellular location">
    <subcellularLocation>
        <location evidence="1 12">Cytoplasm</location>
    </subcellularLocation>
</comment>
<comment type="caution">
    <text evidence="14">The sequence shown here is derived from an EMBL/GenBank/DDBJ whole genome shotgun (WGS) entry which is preliminary data.</text>
</comment>
<dbReference type="Gene3D" id="3.65.10.10">
    <property type="entry name" value="Enolpyruvate transferase domain"/>
    <property type="match status" value="2"/>
</dbReference>
<dbReference type="PANTHER" id="PTHR43783:SF1">
    <property type="entry name" value="UDP-N-ACETYLGLUCOSAMINE 1-CARBOXYVINYLTRANSFERASE"/>
    <property type="match status" value="1"/>
</dbReference>
<dbReference type="InterPro" id="IPR005750">
    <property type="entry name" value="UDP_GlcNAc_COvinyl_MurA"/>
</dbReference>
<evidence type="ECO:0000256" key="1">
    <source>
        <dbReference type="ARBA" id="ARBA00004496"/>
    </source>
</evidence>
<evidence type="ECO:0000256" key="8">
    <source>
        <dbReference type="ARBA" id="ARBA00023306"/>
    </source>
</evidence>
<dbReference type="PANTHER" id="PTHR43783">
    <property type="entry name" value="UDP-N-ACETYLGLUCOSAMINE 1-CARBOXYVINYLTRANSFERASE"/>
    <property type="match status" value="1"/>
</dbReference>
<comment type="pathway">
    <text evidence="2 12">Cell wall biogenesis; peptidoglycan biosynthesis.</text>
</comment>
<keyword evidence="5 12" id="KW-0808">Transferase</keyword>
<organism evidence="14 15">
    <name type="scientific">Thermus composti</name>
    <dbReference type="NCBI Taxonomy" id="532059"/>
    <lineage>
        <taxon>Bacteria</taxon>
        <taxon>Thermotogati</taxon>
        <taxon>Deinococcota</taxon>
        <taxon>Deinococci</taxon>
        <taxon>Thermales</taxon>
        <taxon>Thermaceae</taxon>
        <taxon>Thermus</taxon>
    </lineage>
</organism>
<dbReference type="SUPFAM" id="SSF55205">
    <property type="entry name" value="EPT/RTPC-like"/>
    <property type="match status" value="1"/>
</dbReference>
<keyword evidence="9 12" id="KW-0961">Cell wall biogenesis/degradation</keyword>
<evidence type="ECO:0000256" key="7">
    <source>
        <dbReference type="ARBA" id="ARBA00022984"/>
    </source>
</evidence>
<dbReference type="RefSeq" id="WP_188848188.1">
    <property type="nucleotide sequence ID" value="NZ_BMPJ01000039.1"/>
</dbReference>
<name>A0ABV6Q223_9DEIN</name>
<evidence type="ECO:0000256" key="9">
    <source>
        <dbReference type="ARBA" id="ARBA00023316"/>
    </source>
</evidence>
<dbReference type="HAMAP" id="MF_00111">
    <property type="entry name" value="MurA"/>
    <property type="match status" value="1"/>
</dbReference>
<evidence type="ECO:0000313" key="15">
    <source>
        <dbReference type="Proteomes" id="UP001589830"/>
    </source>
</evidence>
<dbReference type="EC" id="2.5.1.7" evidence="12"/>
<evidence type="ECO:0000256" key="10">
    <source>
        <dbReference type="ARBA" id="ARBA00038367"/>
    </source>
</evidence>
<keyword evidence="7 12" id="KW-0573">Peptidoglycan synthesis</keyword>
<dbReference type="Proteomes" id="UP001589830">
    <property type="component" value="Unassembled WGS sequence"/>
</dbReference>
<accession>A0ABV6Q223</accession>